<evidence type="ECO:0000256" key="2">
    <source>
        <dbReference type="ARBA" id="ARBA00022485"/>
    </source>
</evidence>
<evidence type="ECO:0000256" key="3">
    <source>
        <dbReference type="ARBA" id="ARBA00022723"/>
    </source>
</evidence>
<keyword evidence="12" id="KW-1185">Reference proteome</keyword>
<keyword evidence="3 8" id="KW-0479">Metal-binding</keyword>
<feature type="binding site" evidence="8">
    <location>
        <position position="376"/>
    </location>
    <ligand>
        <name>[4Fe-4S] cluster</name>
        <dbReference type="ChEBI" id="CHEBI:49883"/>
        <label>1</label>
    </ligand>
</feature>
<keyword evidence="6 8" id="KW-0408">Iron</keyword>
<feature type="compositionally biased region" description="Low complexity" evidence="9">
    <location>
        <begin position="493"/>
        <end position="503"/>
    </location>
</feature>
<feature type="region of interest" description="Disordered" evidence="9">
    <location>
        <begin position="479"/>
        <end position="518"/>
    </location>
</feature>
<dbReference type="eggNOG" id="COG4656">
    <property type="taxonomic scope" value="Bacteria"/>
</dbReference>
<evidence type="ECO:0000259" key="10">
    <source>
        <dbReference type="PROSITE" id="PS51379"/>
    </source>
</evidence>
<dbReference type="Gene3D" id="3.40.50.11540">
    <property type="entry name" value="NADH-ubiquinone oxidoreductase 51kDa subunit"/>
    <property type="match status" value="1"/>
</dbReference>
<dbReference type="SUPFAM" id="SSF46548">
    <property type="entry name" value="alpha-helical ferredoxin"/>
    <property type="match status" value="1"/>
</dbReference>
<feature type="domain" description="4Fe-4S ferredoxin-type" evidence="10">
    <location>
        <begin position="363"/>
        <end position="393"/>
    </location>
</feature>
<dbReference type="GO" id="GO:0046872">
    <property type="term" value="F:metal ion binding"/>
    <property type="evidence" value="ECO:0007669"/>
    <property type="project" value="UniProtKB-KW"/>
</dbReference>
<feature type="compositionally biased region" description="Basic and acidic residues" evidence="9">
    <location>
        <begin position="508"/>
        <end position="518"/>
    </location>
</feature>
<dbReference type="InterPro" id="IPR010208">
    <property type="entry name" value="Ion_transpt_RnfC/RsxC"/>
</dbReference>
<evidence type="ECO:0000256" key="4">
    <source>
        <dbReference type="ARBA" id="ARBA00022737"/>
    </source>
</evidence>
<keyword evidence="8" id="KW-0472">Membrane</keyword>
<dbReference type="InterPro" id="IPR019554">
    <property type="entry name" value="Soluble_ligand-bd"/>
</dbReference>
<comment type="similarity">
    <text evidence="8">Belongs to the 4Fe4S bacterial-type ferredoxin family. RnfC subfamily.</text>
</comment>
<reference key="2">
    <citation type="submission" date="2011-05" db="EMBL/GenBank/DDBJ databases">
        <title>Complete genome sequence of the aerobic marine methanotroph Methylomonas methanica MC09.</title>
        <authorList>
            <person name="Boden R."/>
            <person name="Cunliffe M."/>
            <person name="Scanlan J."/>
            <person name="Moussard H."/>
            <person name="Kits K.D."/>
            <person name="Klotz M."/>
            <person name="Jetten M."/>
            <person name="Vuilleumier S."/>
            <person name="Han J."/>
            <person name="Peters L."/>
            <person name="Mikhailova N."/>
            <person name="Teshima H."/>
            <person name="Tapia R."/>
            <person name="Kyrpides N."/>
            <person name="Ivanova N."/>
            <person name="Pagani I."/>
            <person name="Cheng J.-F."/>
            <person name="Goodwin L."/>
            <person name="Han C."/>
            <person name="Hauser L."/>
            <person name="Land M."/>
            <person name="Lapidus A."/>
            <person name="Lucas S."/>
            <person name="Pitluck S."/>
            <person name="Woyke T."/>
            <person name="Stein L.Y."/>
            <person name="Murrell C."/>
        </authorList>
    </citation>
    <scope>NUCLEOTIDE SEQUENCE</scope>
    <source>
        <strain>MC09</strain>
    </source>
</reference>
<dbReference type="NCBIfam" id="NF003454">
    <property type="entry name" value="PRK05035.1"/>
    <property type="match status" value="1"/>
</dbReference>
<dbReference type="OrthoDB" id="9767754at2"/>
<dbReference type="Pfam" id="PF12838">
    <property type="entry name" value="Fer4_7"/>
    <property type="match status" value="1"/>
</dbReference>
<dbReference type="RefSeq" id="WP_013818128.1">
    <property type="nucleotide sequence ID" value="NC_015572.1"/>
</dbReference>
<feature type="binding site" evidence="8">
    <location>
        <position position="379"/>
    </location>
    <ligand>
        <name>[4Fe-4S] cluster</name>
        <dbReference type="ChEBI" id="CHEBI:49883"/>
        <label>1</label>
    </ligand>
</feature>
<dbReference type="InterPro" id="IPR017900">
    <property type="entry name" value="4Fe4S_Fe_S_CS"/>
</dbReference>
<dbReference type="NCBIfam" id="TIGR01945">
    <property type="entry name" value="rnfC"/>
    <property type="match status" value="1"/>
</dbReference>
<feature type="binding site" evidence="8">
    <location>
        <position position="383"/>
    </location>
    <ligand>
        <name>[4Fe-4S] cluster</name>
        <dbReference type="ChEBI" id="CHEBI:49883"/>
        <label>2</label>
    </ligand>
</feature>
<dbReference type="GO" id="GO:0009055">
    <property type="term" value="F:electron transfer activity"/>
    <property type="evidence" value="ECO:0007669"/>
    <property type="project" value="InterPro"/>
</dbReference>
<keyword evidence="8" id="KW-0997">Cell inner membrane</keyword>
<evidence type="ECO:0000256" key="6">
    <source>
        <dbReference type="ARBA" id="ARBA00023004"/>
    </source>
</evidence>
<dbReference type="InterPro" id="IPR037225">
    <property type="entry name" value="Nuo51_FMN-bd_sf"/>
</dbReference>
<evidence type="ECO:0000256" key="1">
    <source>
        <dbReference type="ARBA" id="ARBA00022448"/>
    </source>
</evidence>
<comment type="subunit">
    <text evidence="8">The complex is composed of six subunits: RnfA, RnfB, RnfC, RnfD, RnfE and RnfG.</text>
</comment>
<sequence>MLALFENPRLRGGVHAEEHKAETSGIPIALDMPLPKKLYIPVQQHVGKPAEPLVKVGEKVFKGQLLAYSQGTISAPVHAPSSGVIADVLDFPAPHPSALPIRTIVIETDGLDQWLPLITPKDPLSLPAEEICALVGAAGVVGLGGAVFPSAVKLDLGRKNKIQTLLINAGECEPYLTCDDRLMQERAAEIVTGIRLMLRGMGAPEATVGIEDNKPEAFTAMREACTEFANINVVQVPTRYPMGWDRQMLRYLTGREIPADGRATDIGVVIHNVATAHAVYRAVCLNQPLITRVVTVSGSAVAKPQNVEVLIGTLMSEVLDFCAVDKSRVARLIMGGPMMGDALPISEVPVVKACNGILALSEQDIEIPDVKPCIRCSTCVTACPVGLLPLEMASRIRANQLDAAVDLGLKDCINCGSCSYVCPSNIPLVHYFKFASGELYKRQQMDHKSEQTKRLIDDRNQRMERIRLEQEAEARRVMEARAARAREQELAKQKAQQAQQAQQSISEADNKAAVEEVR</sequence>
<feature type="binding site" evidence="8">
    <location>
        <position position="373"/>
    </location>
    <ligand>
        <name>[4Fe-4S] cluster</name>
        <dbReference type="ChEBI" id="CHEBI:49883"/>
        <label>1</label>
    </ligand>
</feature>
<dbReference type="GO" id="GO:0005886">
    <property type="term" value="C:plasma membrane"/>
    <property type="evidence" value="ECO:0007669"/>
    <property type="project" value="UniProtKB-SubCell"/>
</dbReference>
<feature type="binding site" evidence="8">
    <location>
        <position position="412"/>
    </location>
    <ligand>
        <name>[4Fe-4S] cluster</name>
        <dbReference type="ChEBI" id="CHEBI:49883"/>
        <label>2</label>
    </ligand>
</feature>
<keyword evidence="2 8" id="KW-0004">4Fe-4S</keyword>
<dbReference type="GO" id="GO:0022900">
    <property type="term" value="P:electron transport chain"/>
    <property type="evidence" value="ECO:0007669"/>
    <property type="project" value="UniProtKB-UniRule"/>
</dbReference>
<feature type="binding site" evidence="8">
    <location>
        <position position="415"/>
    </location>
    <ligand>
        <name>[4Fe-4S] cluster</name>
        <dbReference type="ChEBI" id="CHEBI:49883"/>
        <label>2</label>
    </ligand>
</feature>
<keyword evidence="7 8" id="KW-0411">Iron-sulfur</keyword>
<protein>
    <recommendedName>
        <fullName evidence="8">Ion-translocating oxidoreductase complex subunit C</fullName>
        <ecNumber evidence="8">7.-.-.-</ecNumber>
    </recommendedName>
    <alternativeName>
        <fullName evidence="8">Rnf electron transport complex subunit C</fullName>
    </alternativeName>
</protein>
<dbReference type="EMBL" id="CP002738">
    <property type="protein sequence ID" value="AEF99869.1"/>
    <property type="molecule type" value="Genomic_DNA"/>
</dbReference>
<dbReference type="PROSITE" id="PS51379">
    <property type="entry name" value="4FE4S_FER_2"/>
    <property type="match status" value="2"/>
</dbReference>
<dbReference type="PANTHER" id="PTHR43034">
    <property type="entry name" value="ION-TRANSLOCATING OXIDOREDUCTASE COMPLEX SUBUNIT C"/>
    <property type="match status" value="1"/>
</dbReference>
<dbReference type="InterPro" id="IPR017896">
    <property type="entry name" value="4Fe4S_Fe-S-bd"/>
</dbReference>
<dbReference type="Pfam" id="PF13375">
    <property type="entry name" value="RnfC_N"/>
    <property type="match status" value="1"/>
</dbReference>
<dbReference type="PROSITE" id="PS00198">
    <property type="entry name" value="4FE4S_FER_1"/>
    <property type="match status" value="1"/>
</dbReference>
<reference evidence="12" key="3">
    <citation type="submission" date="2011-05" db="EMBL/GenBank/DDBJ databases">
        <title>Complete sequence of Methylomonas methanica MC09.</title>
        <authorList>
            <consortium name="US DOE Joint Genome Institute"/>
            <person name="Lucas S."/>
            <person name="Han J."/>
            <person name="Lapidus A."/>
            <person name="Cheng J.-F."/>
            <person name="Goodwin L."/>
            <person name="Pitluck S."/>
            <person name="Peters L."/>
            <person name="Mikhailova N."/>
            <person name="Teshima H."/>
            <person name="Han C."/>
            <person name="Tapia R."/>
            <person name="Land M."/>
            <person name="Hauser L."/>
            <person name="Kyrpides N."/>
            <person name="Ivanova N."/>
            <person name="Pagani I."/>
            <person name="Stein L."/>
            <person name="Woyke T."/>
        </authorList>
    </citation>
    <scope>NUCLEOTIDE SEQUENCE [LARGE SCALE GENOMIC DNA]</scope>
    <source>
        <strain evidence="12">MC09</strain>
    </source>
</reference>
<dbReference type="Pfam" id="PF10531">
    <property type="entry name" value="SLBB"/>
    <property type="match status" value="1"/>
</dbReference>
<dbReference type="Proteomes" id="UP000008888">
    <property type="component" value="Chromosome"/>
</dbReference>
<evidence type="ECO:0000313" key="12">
    <source>
        <dbReference type="Proteomes" id="UP000008888"/>
    </source>
</evidence>
<dbReference type="GO" id="GO:0051539">
    <property type="term" value="F:4 iron, 4 sulfur cluster binding"/>
    <property type="evidence" value="ECO:0007669"/>
    <property type="project" value="UniProtKB-KW"/>
</dbReference>
<comment type="cofactor">
    <cofactor evidence="8">
        <name>[4Fe-4S] cluster</name>
        <dbReference type="ChEBI" id="CHEBI:49883"/>
    </cofactor>
    <text evidence="8">Binds 2 [4Fe-4S] clusters per subunit.</text>
</comment>
<reference evidence="11 12" key="1">
    <citation type="journal article" date="2011" name="J. Bacteriol.">
        <title>Complete Genome Sequence of the Aerobic Marine Methanotroph Methylomonas methanica MC09.</title>
        <authorList>
            <person name="Boden R."/>
            <person name="Cunliffe M."/>
            <person name="Scanlan J."/>
            <person name="Moussard H."/>
            <person name="Kits K.D."/>
            <person name="Klotz M.G."/>
            <person name="Jetten M.S."/>
            <person name="Vuilleumier S."/>
            <person name="Han J."/>
            <person name="Peters L."/>
            <person name="Mikhailova N."/>
            <person name="Teshima H."/>
            <person name="Tapia R."/>
            <person name="Kyrpides N."/>
            <person name="Ivanova N."/>
            <person name="Pagani I."/>
            <person name="Cheng J.F."/>
            <person name="Goodwin L."/>
            <person name="Han C."/>
            <person name="Hauser L."/>
            <person name="Land M.L."/>
            <person name="Lapidus A."/>
            <person name="Lucas S."/>
            <person name="Pitluck S."/>
            <person name="Woyke T."/>
            <person name="Stein L."/>
            <person name="Murrell J.C."/>
        </authorList>
    </citation>
    <scope>NUCLEOTIDE SEQUENCE [LARGE SCALE GENOMIC DNA]</scope>
    <source>
        <strain evidence="11 12">MC09</strain>
    </source>
</reference>
<evidence type="ECO:0000256" key="7">
    <source>
        <dbReference type="ARBA" id="ARBA00023014"/>
    </source>
</evidence>
<evidence type="ECO:0000256" key="8">
    <source>
        <dbReference type="HAMAP-Rule" id="MF_00461"/>
    </source>
</evidence>
<dbReference type="InterPro" id="IPR011538">
    <property type="entry name" value="Nuo51_FMN-bd"/>
</dbReference>
<dbReference type="HOGENOM" id="CLU_010808_6_0_6"/>
<keyword evidence="5 8" id="KW-0249">Electron transport</keyword>
<dbReference type="SUPFAM" id="SSF142019">
    <property type="entry name" value="Nqo1 FMN-binding domain-like"/>
    <property type="match status" value="1"/>
</dbReference>
<feature type="compositionally biased region" description="Basic and acidic residues" evidence="9">
    <location>
        <begin position="479"/>
        <end position="492"/>
    </location>
</feature>
<comment type="function">
    <text evidence="8">Part of a membrane-bound complex that couples electron transfer with translocation of ions across the membrane.</text>
</comment>
<evidence type="ECO:0000313" key="11">
    <source>
        <dbReference type="EMBL" id="AEF99869.1"/>
    </source>
</evidence>
<feature type="binding site" evidence="8">
    <location>
        <position position="422"/>
    </location>
    <ligand>
        <name>[4Fe-4S] cluster</name>
        <dbReference type="ChEBI" id="CHEBI:49883"/>
        <label>1</label>
    </ligand>
</feature>
<dbReference type="HAMAP" id="MF_00461">
    <property type="entry name" value="RsxC_RnfC"/>
    <property type="match status" value="1"/>
</dbReference>
<dbReference type="InterPro" id="IPR026902">
    <property type="entry name" value="RnfC_N"/>
</dbReference>
<dbReference type="KEGG" id="mmt:Metme_1446"/>
<keyword evidence="8" id="KW-1003">Cell membrane</keyword>
<dbReference type="STRING" id="857087.Metme_1446"/>
<organism evidence="11 12">
    <name type="scientific">Methylomonas methanica (strain DSM 25384 / MC09)</name>
    <dbReference type="NCBI Taxonomy" id="857087"/>
    <lineage>
        <taxon>Bacteria</taxon>
        <taxon>Pseudomonadati</taxon>
        <taxon>Pseudomonadota</taxon>
        <taxon>Gammaproteobacteria</taxon>
        <taxon>Methylococcales</taxon>
        <taxon>Methylococcaceae</taxon>
        <taxon>Methylomonas</taxon>
    </lineage>
</organism>
<proteinExistence type="inferred from homology"/>
<keyword evidence="4 8" id="KW-0677">Repeat</keyword>
<gene>
    <name evidence="8" type="primary">rnfC</name>
    <name evidence="11" type="ordered locus">Metme_1446</name>
</gene>
<dbReference type="AlphaFoldDB" id="F9ZZ14"/>
<accession>F9ZZ14</accession>
<dbReference type="EC" id="7.-.-.-" evidence="8"/>
<keyword evidence="8" id="KW-1278">Translocase</keyword>
<comment type="subcellular location">
    <subcellularLocation>
        <location evidence="8">Cell inner membrane</location>
        <topology evidence="8">Peripheral membrane protein</topology>
    </subcellularLocation>
</comment>
<evidence type="ECO:0000256" key="5">
    <source>
        <dbReference type="ARBA" id="ARBA00022982"/>
    </source>
</evidence>
<dbReference type="Gene3D" id="3.30.70.20">
    <property type="match status" value="1"/>
</dbReference>
<feature type="domain" description="4Fe-4S ferredoxin-type" evidence="10">
    <location>
        <begin position="401"/>
        <end position="432"/>
    </location>
</feature>
<dbReference type="Pfam" id="PF01512">
    <property type="entry name" value="Complex1_51K"/>
    <property type="match status" value="1"/>
</dbReference>
<evidence type="ECO:0000256" key="9">
    <source>
        <dbReference type="SAM" id="MobiDB-lite"/>
    </source>
</evidence>
<name>F9ZZ14_METMM</name>
<feature type="binding site" evidence="8">
    <location>
        <position position="418"/>
    </location>
    <ligand>
        <name>[4Fe-4S] cluster</name>
        <dbReference type="ChEBI" id="CHEBI:49883"/>
        <label>2</label>
    </ligand>
</feature>
<dbReference type="PANTHER" id="PTHR43034:SF2">
    <property type="entry name" value="ION-TRANSLOCATING OXIDOREDUCTASE COMPLEX SUBUNIT C"/>
    <property type="match status" value="1"/>
</dbReference>
<keyword evidence="1 8" id="KW-0813">Transport</keyword>